<dbReference type="Gene3D" id="2.180.10.10">
    <property type="entry name" value="RHS repeat-associated core"/>
    <property type="match status" value="1"/>
</dbReference>
<evidence type="ECO:0000313" key="4">
    <source>
        <dbReference type="EMBL" id="MDI6098696.1"/>
    </source>
</evidence>
<evidence type="ECO:0000256" key="2">
    <source>
        <dbReference type="SAM" id="Phobius"/>
    </source>
</evidence>
<dbReference type="RefSeq" id="WP_282758514.1">
    <property type="nucleotide sequence ID" value="NZ_JASCTH010000005.1"/>
</dbReference>
<dbReference type="InterPro" id="IPR056823">
    <property type="entry name" value="TEN-like_YD-shell"/>
</dbReference>
<dbReference type="PANTHER" id="PTHR32305:SF15">
    <property type="entry name" value="PROTEIN RHSA-RELATED"/>
    <property type="match status" value="1"/>
</dbReference>
<keyword evidence="2" id="KW-1133">Transmembrane helix</keyword>
<comment type="caution">
    <text evidence="4">The sequence shown here is derived from an EMBL/GenBank/DDBJ whole genome shotgun (WGS) entry which is preliminary data.</text>
</comment>
<gene>
    <name evidence="4" type="ORF">QLQ12_08795</name>
</gene>
<feature type="transmembrane region" description="Helical" evidence="2">
    <location>
        <begin position="1064"/>
        <end position="1088"/>
    </location>
</feature>
<protein>
    <submittedName>
        <fullName evidence="4">RHS repeat-associated core domain-containing protein</fullName>
    </submittedName>
</protein>
<feature type="domain" description="Teneurin-like YD-shell" evidence="3">
    <location>
        <begin position="537"/>
        <end position="798"/>
    </location>
</feature>
<evidence type="ECO:0000256" key="1">
    <source>
        <dbReference type="ARBA" id="ARBA00022737"/>
    </source>
</evidence>
<sequence>MVQQRASADELAFDDIGLASDRSAVGGRDPHRVVVSGWQVYDAKGRVVEKYEPFVSTGGAYEESTGPPGLRSVRITYDPVNRPVRLLNPDGSQRRTVFGVPDDLTDPDNYEPTPWAVTGYDENDLAPLSVDASGASLAARVRVGLHFTPTTTVQDALGRTVCTIARDATTEITRASCDLRGNLLAITDQLGRTALSRAYDLFDRPLRTDALDAGRRISVLDAAGNLCHTRDARGAQTLRTYDALNRPVEVFARDRADGPMTLRERRAYGEEDPDRAAARADGRLGRLWIHLDEAGRITAGRYDLTGAVTEEVREVVSDNTLAAVDGDWIADWSTIHPATVLDPLAEHVTTLHDALGRAVEITTPIDTDGHRARLRATYGRSGALVSVRRDTVDDVRLLARNARGQRVLRVLGNGMMTRYAYDPDTFRLVRMRTERAIAAGDTWTGSGAAVQDLTYTYDLAGNVATIEDRTPGCGVANTADGRDRLIRRFHYDGFGRLAAATGRECATIDCGTYEAPYARPPNAPNQGNAPDLTTGYREEYIYDAAGNLIDLRHVPTTGAAWRRRYGCGGAQPGQQAGAAGNRLTSVLTGSTTMPVGYDETGNLVSEGESRAYEWDHAGRLVAFRIFAGAGTSVSARYLYGADGERVKKWVRRGGDESTVYIGTVFERHQWSGMRNTLLHVMDDASQVATVRAGPAYPHEAGPPVRYEFGDHLGSAVVTTDETGEWVNREEYSPFGETTFGGFKFKRYRFTGQERDEESGLGHHGARYYAPASGRWISCDPAGAVDGVNLYTYAGNNPVRHTDRTGLSKDTAAPAGEVCEGPDIYTDAGGGVHIIIHGSGEFHPGKKSEAAPPVEDQGVLRPTGQSAVTWWDSNQRGGYVAENRAASQAAQKGIEAATKAGNAVEAWEAAKTVSKLRDVRRFATQQRLSPGGRALSELLEKSPDFVERAAEYSTRLPRVEGGTKSSTRSAYEIARRVAVAAGESRGVIKTIAKVGRFVGPIGVAVGGGLGVREVLNAPEGQRGRVAAREAGSFIGGTVGASVGMSFGVAVAAFGLGVVAGVGVVVAAPVALAVTLVFAVGSAIAIGAWFSYRGGQFGTRTYDALAR</sequence>
<dbReference type="PANTHER" id="PTHR32305">
    <property type="match status" value="1"/>
</dbReference>
<dbReference type="EMBL" id="JASCTH010000005">
    <property type="protein sequence ID" value="MDI6098696.1"/>
    <property type="molecule type" value="Genomic_DNA"/>
</dbReference>
<accession>A0ABT6WG36</accession>
<proteinExistence type="predicted"/>
<keyword evidence="2" id="KW-0812">Transmembrane</keyword>
<keyword evidence="1" id="KW-0677">Repeat</keyword>
<dbReference type="InterPro" id="IPR022385">
    <property type="entry name" value="Rhs_assc_core"/>
</dbReference>
<dbReference type="Pfam" id="PF25023">
    <property type="entry name" value="TEN_YD-shell"/>
    <property type="match status" value="1"/>
</dbReference>
<dbReference type="Proteomes" id="UP001241758">
    <property type="component" value="Unassembled WGS sequence"/>
</dbReference>
<keyword evidence="5" id="KW-1185">Reference proteome</keyword>
<organism evidence="4 5">
    <name type="scientific">Actinoplanes sandaracinus</name>
    <dbReference type="NCBI Taxonomy" id="3045177"/>
    <lineage>
        <taxon>Bacteria</taxon>
        <taxon>Bacillati</taxon>
        <taxon>Actinomycetota</taxon>
        <taxon>Actinomycetes</taxon>
        <taxon>Micromonosporales</taxon>
        <taxon>Micromonosporaceae</taxon>
        <taxon>Actinoplanes</taxon>
    </lineage>
</organism>
<evidence type="ECO:0000259" key="3">
    <source>
        <dbReference type="Pfam" id="PF25023"/>
    </source>
</evidence>
<dbReference type="InterPro" id="IPR050708">
    <property type="entry name" value="T6SS_VgrG/RHS"/>
</dbReference>
<dbReference type="NCBIfam" id="TIGR03696">
    <property type="entry name" value="Rhs_assc_core"/>
    <property type="match status" value="1"/>
</dbReference>
<name>A0ABT6WG36_9ACTN</name>
<feature type="transmembrane region" description="Helical" evidence="2">
    <location>
        <begin position="1035"/>
        <end position="1058"/>
    </location>
</feature>
<keyword evidence="2" id="KW-0472">Membrane</keyword>
<reference evidence="4 5" key="1">
    <citation type="submission" date="2023-05" db="EMBL/GenBank/DDBJ databases">
        <title>Actinoplanes sp. NEAU-A12 genome sequencing.</title>
        <authorList>
            <person name="Wang Z.-S."/>
        </authorList>
    </citation>
    <scope>NUCLEOTIDE SEQUENCE [LARGE SCALE GENOMIC DNA]</scope>
    <source>
        <strain evidence="4 5">NEAU-A12</strain>
    </source>
</reference>
<evidence type="ECO:0000313" key="5">
    <source>
        <dbReference type="Proteomes" id="UP001241758"/>
    </source>
</evidence>